<comment type="caution">
    <text evidence="2">The sequence shown here is derived from an EMBL/GenBank/DDBJ whole genome shotgun (WGS) entry which is preliminary data.</text>
</comment>
<gene>
    <name evidence="2" type="ORF">D0Z07_9267</name>
</gene>
<evidence type="ECO:0000313" key="2">
    <source>
        <dbReference type="EMBL" id="KAG0645182.1"/>
    </source>
</evidence>
<dbReference type="Gene3D" id="3.40.50.1820">
    <property type="entry name" value="alpha/beta hydrolase"/>
    <property type="match status" value="1"/>
</dbReference>
<proteinExistence type="predicted"/>
<dbReference type="PANTHER" id="PTHR47381:SF3">
    <property type="entry name" value="ALPHA_BETA-HYDROLASES SUPERFAMILY PROTEIN"/>
    <property type="match status" value="1"/>
</dbReference>
<dbReference type="EMBL" id="VNKQ01000020">
    <property type="protein sequence ID" value="KAG0645182.1"/>
    <property type="molecule type" value="Genomic_DNA"/>
</dbReference>
<dbReference type="SUPFAM" id="SSF53474">
    <property type="entry name" value="alpha/beta-Hydrolases"/>
    <property type="match status" value="1"/>
</dbReference>
<dbReference type="InterPro" id="IPR029058">
    <property type="entry name" value="AB_hydrolase_fold"/>
</dbReference>
<protein>
    <recommendedName>
        <fullName evidence="1">AB hydrolase-1 domain-containing protein</fullName>
    </recommendedName>
</protein>
<accession>A0A9P6VC81</accession>
<evidence type="ECO:0000313" key="3">
    <source>
        <dbReference type="Proteomes" id="UP000785200"/>
    </source>
</evidence>
<reference evidence="2" key="1">
    <citation type="submission" date="2019-07" db="EMBL/GenBank/DDBJ databases">
        <title>Hyphodiscus hymeniophilus genome sequencing and assembly.</title>
        <authorList>
            <person name="Kramer G."/>
            <person name="Nodwell J."/>
        </authorList>
    </citation>
    <scope>NUCLEOTIDE SEQUENCE</scope>
    <source>
        <strain evidence="2">ATCC 34498</strain>
    </source>
</reference>
<keyword evidence="3" id="KW-1185">Reference proteome</keyword>
<dbReference type="Proteomes" id="UP000785200">
    <property type="component" value="Unassembled WGS sequence"/>
</dbReference>
<dbReference type="InterPro" id="IPR000073">
    <property type="entry name" value="AB_hydrolase_1"/>
</dbReference>
<evidence type="ECO:0000259" key="1">
    <source>
        <dbReference type="Pfam" id="PF12697"/>
    </source>
</evidence>
<name>A0A9P6VC81_9HELO</name>
<dbReference type="OrthoDB" id="2152248at2759"/>
<organism evidence="2 3">
    <name type="scientific">Hyphodiscus hymeniophilus</name>
    <dbReference type="NCBI Taxonomy" id="353542"/>
    <lineage>
        <taxon>Eukaryota</taxon>
        <taxon>Fungi</taxon>
        <taxon>Dikarya</taxon>
        <taxon>Ascomycota</taxon>
        <taxon>Pezizomycotina</taxon>
        <taxon>Leotiomycetes</taxon>
        <taxon>Helotiales</taxon>
        <taxon>Hyphodiscaceae</taxon>
        <taxon>Hyphodiscus</taxon>
    </lineage>
</organism>
<sequence length="340" mass="36992">MATPDPLANSHTTPPPPISSRTLHIAGILTTVYGLEELSEASKSISCLWLLHPRLATKQTMQAVAATCISDWNRRRSSDRTVGLIAVAFDQRNHGSREVTPLANEAWRSGNPTHAQDMFSVINGTALDTSLLIDHLGSYIFHGGDGPVIEQNLVMGISLGGHAAWQVFFNEPRVSAAVIIIGCPDYMRVMTDRARLSKLRSYTKADGAEFLGSTDFPNALVASVKKWDPRGILFGTSDIQPYPSESEQKYLRDILDAKIKGKKVLVCSGGADKLVPYHCAEPFMGFLKNATSGWYKDGDVYVEDIVYPGVGHAYSSGMIKDTTRFVSDILAGSSTKASKI</sequence>
<feature type="domain" description="AB hydrolase-1" evidence="1">
    <location>
        <begin position="85"/>
        <end position="313"/>
    </location>
</feature>
<dbReference type="AlphaFoldDB" id="A0A9P6VC81"/>
<dbReference type="Pfam" id="PF12697">
    <property type="entry name" value="Abhydrolase_6"/>
    <property type="match status" value="1"/>
</dbReference>
<dbReference type="PANTHER" id="PTHR47381">
    <property type="entry name" value="ALPHA/BETA-HYDROLASES SUPERFAMILY PROTEIN"/>
    <property type="match status" value="1"/>
</dbReference>